<gene>
    <name evidence="1" type="ORF">BpHYR1_019433</name>
</gene>
<keyword evidence="2" id="KW-1185">Reference proteome</keyword>
<proteinExistence type="predicted"/>
<dbReference type="AlphaFoldDB" id="A0A3M7PEX8"/>
<accession>A0A3M7PEX8</accession>
<protein>
    <submittedName>
        <fullName evidence="1">Uncharacterized protein</fullName>
    </submittedName>
</protein>
<evidence type="ECO:0000313" key="1">
    <source>
        <dbReference type="EMBL" id="RMZ97247.1"/>
    </source>
</evidence>
<reference evidence="1 2" key="1">
    <citation type="journal article" date="2018" name="Sci. Rep.">
        <title>Genomic signatures of local adaptation to the degree of environmental predictability in rotifers.</title>
        <authorList>
            <person name="Franch-Gras L."/>
            <person name="Hahn C."/>
            <person name="Garcia-Roger E.M."/>
            <person name="Carmona M.J."/>
            <person name="Serra M."/>
            <person name="Gomez A."/>
        </authorList>
    </citation>
    <scope>NUCLEOTIDE SEQUENCE [LARGE SCALE GENOMIC DNA]</scope>
    <source>
        <strain evidence="1">HYR1</strain>
    </source>
</reference>
<evidence type="ECO:0000313" key="2">
    <source>
        <dbReference type="Proteomes" id="UP000276133"/>
    </source>
</evidence>
<name>A0A3M7PEX8_BRAPC</name>
<sequence length="70" mass="8283">MNEYEDIKLFNKISEQNVLSVDPLDHHIIKIFSRCSKKLIQVLVCKLDNGEMHHKLSFHQQIYFHQGSDT</sequence>
<comment type="caution">
    <text evidence="1">The sequence shown here is derived from an EMBL/GenBank/DDBJ whole genome shotgun (WGS) entry which is preliminary data.</text>
</comment>
<organism evidence="1 2">
    <name type="scientific">Brachionus plicatilis</name>
    <name type="common">Marine rotifer</name>
    <name type="synonym">Brachionus muelleri</name>
    <dbReference type="NCBI Taxonomy" id="10195"/>
    <lineage>
        <taxon>Eukaryota</taxon>
        <taxon>Metazoa</taxon>
        <taxon>Spiralia</taxon>
        <taxon>Gnathifera</taxon>
        <taxon>Rotifera</taxon>
        <taxon>Eurotatoria</taxon>
        <taxon>Monogononta</taxon>
        <taxon>Pseudotrocha</taxon>
        <taxon>Ploima</taxon>
        <taxon>Brachionidae</taxon>
        <taxon>Brachionus</taxon>
    </lineage>
</organism>
<dbReference type="Proteomes" id="UP000276133">
    <property type="component" value="Unassembled WGS sequence"/>
</dbReference>
<dbReference type="EMBL" id="REGN01011535">
    <property type="protein sequence ID" value="RMZ97247.1"/>
    <property type="molecule type" value="Genomic_DNA"/>
</dbReference>